<dbReference type="AlphaFoldDB" id="D7A6L6"/>
<dbReference type="GO" id="GO:0006355">
    <property type="term" value="P:regulation of DNA-templated transcription"/>
    <property type="evidence" value="ECO:0007669"/>
    <property type="project" value="InterPro"/>
</dbReference>
<dbReference type="CDD" id="cd00383">
    <property type="entry name" value="trans_reg_C"/>
    <property type="match status" value="1"/>
</dbReference>
<evidence type="ECO:0000313" key="4">
    <source>
        <dbReference type="EMBL" id="ADH90214.1"/>
    </source>
</evidence>
<dbReference type="InterPro" id="IPR027417">
    <property type="entry name" value="P-loop_NTPase"/>
</dbReference>
<keyword evidence="1 2" id="KW-0238">DNA-binding</keyword>
<dbReference type="InterPro" id="IPR016032">
    <property type="entry name" value="Sig_transdc_resp-reg_C-effctor"/>
</dbReference>
<keyword evidence="5" id="KW-1185">Reference proteome</keyword>
<dbReference type="InterPro" id="IPR003593">
    <property type="entry name" value="AAA+_ATPase"/>
</dbReference>
<dbReference type="PANTHER" id="PTHR47691">
    <property type="entry name" value="REGULATOR-RELATED"/>
    <property type="match status" value="1"/>
</dbReference>
<dbReference type="STRING" id="639283.Snov_2934"/>
<dbReference type="KEGG" id="sno:Snov_2934"/>
<dbReference type="RefSeq" id="WP_013167717.1">
    <property type="nucleotide sequence ID" value="NC_014217.1"/>
</dbReference>
<dbReference type="OrthoDB" id="4473689at2"/>
<dbReference type="Pfam" id="PF25872">
    <property type="entry name" value="HTH_77"/>
    <property type="match status" value="1"/>
</dbReference>
<dbReference type="InterPro" id="IPR058852">
    <property type="entry name" value="HTH_77"/>
</dbReference>
<dbReference type="InterPro" id="IPR001867">
    <property type="entry name" value="OmpR/PhoB-type_DNA-bd"/>
</dbReference>
<reference evidence="4 5" key="1">
    <citation type="journal article" date="2012" name="Stand. Genomic Sci.">
        <title>Complete genome sequence of the facultatively chemolithoautotrophic and methylotrophic alpha Proteobacterium Starkeya novella type strain (ATCC 8093(T)).</title>
        <authorList>
            <person name="Kappler U."/>
            <person name="Davenport K."/>
            <person name="Beatson S."/>
            <person name="Lucas S."/>
            <person name="Lapidus A."/>
            <person name="Copeland A."/>
            <person name="Berry K.W."/>
            <person name="Glavina Del Rio T."/>
            <person name="Hammon N."/>
            <person name="Dalin E."/>
            <person name="Tice H."/>
            <person name="Pitluck S."/>
            <person name="Richardson P."/>
            <person name="Bruce D."/>
            <person name="Goodwin L.A."/>
            <person name="Han C."/>
            <person name="Tapia R."/>
            <person name="Detter J.C."/>
            <person name="Chang Y.J."/>
            <person name="Jeffries C.D."/>
            <person name="Land M."/>
            <person name="Hauser L."/>
            <person name="Kyrpides N.C."/>
            <person name="Goker M."/>
            <person name="Ivanova N."/>
            <person name="Klenk H.P."/>
            <person name="Woyke T."/>
        </authorList>
    </citation>
    <scope>NUCLEOTIDE SEQUENCE [LARGE SCALE GENOMIC DNA]</scope>
    <source>
        <strain evidence="5">ATCC 8093 / DSM 506 / JCM 20403 / CCM 1077 / IAM 12100 / NBRC 12443 / NCIMB 10456</strain>
    </source>
</reference>
<organism evidence="4 5">
    <name type="scientific">Ancylobacter novellus (strain ATCC 8093 / DSM 506 / JCM 20403 / CCM 1077 / IAM 12100 / NBRC 12443 / NCIMB 10456)</name>
    <name type="common">Starkeya novella</name>
    <dbReference type="NCBI Taxonomy" id="639283"/>
    <lineage>
        <taxon>Bacteria</taxon>
        <taxon>Pseudomonadati</taxon>
        <taxon>Pseudomonadota</taxon>
        <taxon>Alphaproteobacteria</taxon>
        <taxon>Hyphomicrobiales</taxon>
        <taxon>Xanthobacteraceae</taxon>
        <taxon>Ancylobacter</taxon>
    </lineage>
</organism>
<evidence type="ECO:0000256" key="1">
    <source>
        <dbReference type="ARBA" id="ARBA00023125"/>
    </source>
</evidence>
<gene>
    <name evidence="4" type="ordered locus">Snov_2934</name>
</gene>
<protein>
    <submittedName>
        <fullName evidence="4">Transcriptional regulator, winged helix family</fullName>
    </submittedName>
</protein>
<dbReference type="eggNOG" id="COG3710">
    <property type="taxonomic scope" value="Bacteria"/>
</dbReference>
<accession>D7A6L6</accession>
<evidence type="ECO:0000256" key="2">
    <source>
        <dbReference type="PROSITE-ProRule" id="PRU01091"/>
    </source>
</evidence>
<name>D7A6L6_ANCN5</name>
<dbReference type="SMART" id="SM00382">
    <property type="entry name" value="AAA"/>
    <property type="match status" value="1"/>
</dbReference>
<dbReference type="Pfam" id="PF00486">
    <property type="entry name" value="Trans_reg_C"/>
    <property type="match status" value="1"/>
</dbReference>
<evidence type="ECO:0000313" key="5">
    <source>
        <dbReference type="Proteomes" id="UP000006633"/>
    </source>
</evidence>
<dbReference type="Gene3D" id="1.10.10.10">
    <property type="entry name" value="Winged helix-like DNA-binding domain superfamily/Winged helix DNA-binding domain"/>
    <property type="match status" value="2"/>
</dbReference>
<dbReference type="SUPFAM" id="SSF52540">
    <property type="entry name" value="P-loop containing nucleoside triphosphate hydrolases"/>
    <property type="match status" value="1"/>
</dbReference>
<dbReference type="HOGENOM" id="CLU_004665_7_0_5"/>
<dbReference type="SUPFAM" id="SSF48452">
    <property type="entry name" value="TPR-like"/>
    <property type="match status" value="1"/>
</dbReference>
<feature type="DNA-binding region" description="OmpR/PhoB-type" evidence="2">
    <location>
        <begin position="15"/>
        <end position="113"/>
    </location>
</feature>
<feature type="domain" description="OmpR/PhoB-type" evidence="3">
    <location>
        <begin position="15"/>
        <end position="113"/>
    </location>
</feature>
<dbReference type="EMBL" id="CP002026">
    <property type="protein sequence ID" value="ADH90214.1"/>
    <property type="molecule type" value="Genomic_DNA"/>
</dbReference>
<proteinExistence type="predicted"/>
<dbReference type="Gene3D" id="1.25.40.10">
    <property type="entry name" value="Tetratricopeptide repeat domain"/>
    <property type="match status" value="1"/>
</dbReference>
<dbReference type="GO" id="GO:0000160">
    <property type="term" value="P:phosphorelay signal transduction system"/>
    <property type="evidence" value="ECO:0007669"/>
    <property type="project" value="InterPro"/>
</dbReference>
<dbReference type="InterPro" id="IPR036388">
    <property type="entry name" value="WH-like_DNA-bd_sf"/>
</dbReference>
<dbReference type="Proteomes" id="UP000006633">
    <property type="component" value="Chromosome"/>
</dbReference>
<dbReference type="PANTHER" id="PTHR47691:SF3">
    <property type="entry name" value="HTH-TYPE TRANSCRIPTIONAL REGULATOR RV0890C-RELATED"/>
    <property type="match status" value="1"/>
</dbReference>
<dbReference type="InterPro" id="IPR011990">
    <property type="entry name" value="TPR-like_helical_dom_sf"/>
</dbReference>
<dbReference type="PROSITE" id="PS51755">
    <property type="entry name" value="OMPR_PHOB"/>
    <property type="match status" value="1"/>
</dbReference>
<evidence type="ECO:0000259" key="3">
    <source>
        <dbReference type="PROSITE" id="PS51755"/>
    </source>
</evidence>
<dbReference type="GO" id="GO:0043531">
    <property type="term" value="F:ADP binding"/>
    <property type="evidence" value="ECO:0007669"/>
    <property type="project" value="InterPro"/>
</dbReference>
<dbReference type="SUPFAM" id="SSF46894">
    <property type="entry name" value="C-terminal effector domain of the bipartite response regulators"/>
    <property type="match status" value="1"/>
</dbReference>
<sequence length="968" mass="106636">MSIAASSESAGPRAAREVTFGPFRLQPERQLLLEGDTPVRIGSRALEILVALVEQPGEVLTKDVLMARAWPNVVVDEGNLRTQIALLRRTLNDGRAGARYVVAVPGRGYRFVAPVVHSLLPIEAPTIAPVAAQRSPALPKRISRVIGRDGVVAEAIKRLEHRRLLTIVGPGGIGKTTVALTVADRAAPVYPDGVFFVDLATVSKSIALSSVVAATLGLAVTSDDPISEVVDFLRTRRVLLLFDSCEHVLDAASALIDALLRGTADLRVLATSREPLRVEGENVHYLEPLDTPPAAAILTARQSLTFAAVELFVERAKSNSAAFEVTDETVSLVSNICRKLDGMALAIELAASRVDTFGLQDLATQLDDRFRLLMQGRRTALPRHRTLTAALDWSYQYLDRTEQKVLHRLAIFVGGFTLEAAQAVAIGMEDDAADVIRAIADLVAKSLVSVNAKGQTPVYRLLDTTRAYAIEKLVGSGEFTSTARRHAEHYRAMLVRAGADAEAIGRDEWLTIYGWHVDNLRKALDWAFSSSDDAMLGVALTQAALPLWMHLSLMNECRTRVVQSLLVLTSSAQRDLRLELQFQHALGAVLLNIEASGTELEAALNEALRIAEKLDDTDYTLRVLWCLWCHAHNRGAFREALALADRFCEVAPRSSDPVDPLTGERMRGFTAHFLGDQRTARRQIEYMLSRYVAPVHRAHIIRFQFDQKITARNFLVSILWLQGFVTQAQTMNATNVEEAQAFDHTLTLCNSLAKGACLLSLMANDLPGAQHYTDLLLSRSARDGLPIWHHWGKCFRGILLIKQGDVAAGLDLLRTTLAVLPENRFSLRHTWVFAQYAEGLCLAGSVDEGLGLIDKALGMCERDEELWCIAEVLRIKGELLVARGDAAADHAAETHFQQSLDWARRQGALSWELRTALSLARRYQGSGRRRDARNLLAPIYGRFTEGFETADLRRAKALIDELSGIDDR</sequence>
<dbReference type="GO" id="GO:0003677">
    <property type="term" value="F:DNA binding"/>
    <property type="evidence" value="ECO:0007669"/>
    <property type="project" value="UniProtKB-UniRule"/>
</dbReference>
<dbReference type="SMART" id="SM00862">
    <property type="entry name" value="Trans_reg_C"/>
    <property type="match status" value="1"/>
</dbReference>
<dbReference type="Gene3D" id="3.40.50.300">
    <property type="entry name" value="P-loop containing nucleotide triphosphate hydrolases"/>
    <property type="match status" value="1"/>
</dbReference>
<dbReference type="eggNOG" id="COG3903">
    <property type="taxonomic scope" value="Bacteria"/>
</dbReference>